<dbReference type="CDD" id="cd07812">
    <property type="entry name" value="SRPBCC"/>
    <property type="match status" value="1"/>
</dbReference>
<dbReference type="Gene3D" id="3.30.530.20">
    <property type="match status" value="1"/>
</dbReference>
<dbReference type="SUPFAM" id="SSF55961">
    <property type="entry name" value="Bet v1-like"/>
    <property type="match status" value="1"/>
</dbReference>
<evidence type="ECO:0000313" key="1">
    <source>
        <dbReference type="EMBL" id="CAB4873853.1"/>
    </source>
</evidence>
<reference evidence="1" key="1">
    <citation type="submission" date="2020-05" db="EMBL/GenBank/DDBJ databases">
        <authorList>
            <person name="Chiriac C."/>
            <person name="Salcher M."/>
            <person name="Ghai R."/>
            <person name="Kavagutti S V."/>
        </authorList>
    </citation>
    <scope>NUCLEOTIDE SEQUENCE</scope>
</reference>
<dbReference type="AlphaFoldDB" id="A0A6J7E271"/>
<dbReference type="Pfam" id="PF10604">
    <property type="entry name" value="Polyketide_cyc2"/>
    <property type="match status" value="1"/>
</dbReference>
<protein>
    <submittedName>
        <fullName evidence="1">Unannotated protein</fullName>
    </submittedName>
</protein>
<dbReference type="EMBL" id="CAFBLP010000019">
    <property type="protein sequence ID" value="CAB4873853.1"/>
    <property type="molecule type" value="Genomic_DNA"/>
</dbReference>
<organism evidence="1">
    <name type="scientific">freshwater metagenome</name>
    <dbReference type="NCBI Taxonomy" id="449393"/>
    <lineage>
        <taxon>unclassified sequences</taxon>
        <taxon>metagenomes</taxon>
        <taxon>ecological metagenomes</taxon>
    </lineage>
</organism>
<accession>A0A6J7E271</accession>
<name>A0A6J7E271_9ZZZZ</name>
<gene>
    <name evidence="1" type="ORF">UFOPK3376_01001</name>
</gene>
<dbReference type="InterPro" id="IPR019587">
    <property type="entry name" value="Polyketide_cyclase/dehydratase"/>
</dbReference>
<proteinExistence type="predicted"/>
<sequence>MTEISVSRIVKASPDRVWSLITDITRMGDWSPETTSCSWVKGATGPAVGARFKGNNQNANKKWSTICTVTTLDQPKVFAFEVDVALIKIARWTYTIEPGLDDPNSCVVTETWTDRRGRLVTKLGKPLSGVDDRLEHNRAGMVTTLENLAAGAEQG</sequence>
<dbReference type="InterPro" id="IPR023393">
    <property type="entry name" value="START-like_dom_sf"/>
</dbReference>